<evidence type="ECO:0000313" key="3">
    <source>
        <dbReference type="Proteomes" id="UP001152888"/>
    </source>
</evidence>
<reference evidence="2" key="1">
    <citation type="submission" date="2022-03" db="EMBL/GenBank/DDBJ databases">
        <authorList>
            <person name="Sayadi A."/>
        </authorList>
    </citation>
    <scope>NUCLEOTIDE SEQUENCE</scope>
</reference>
<dbReference type="EMBL" id="CAKOFQ010006904">
    <property type="protein sequence ID" value="CAH1981044.1"/>
    <property type="molecule type" value="Genomic_DNA"/>
</dbReference>
<dbReference type="Proteomes" id="UP001152888">
    <property type="component" value="Unassembled WGS sequence"/>
</dbReference>
<gene>
    <name evidence="2" type="ORF">ACAOBT_LOCUS14292</name>
</gene>
<protein>
    <submittedName>
        <fullName evidence="2">Uncharacterized protein</fullName>
    </submittedName>
</protein>
<accession>A0A9P0PDB1</accession>
<name>A0A9P0PDB1_ACAOB</name>
<evidence type="ECO:0000313" key="2">
    <source>
        <dbReference type="EMBL" id="CAH1981044.1"/>
    </source>
</evidence>
<feature type="region of interest" description="Disordered" evidence="1">
    <location>
        <begin position="27"/>
        <end position="63"/>
    </location>
</feature>
<sequence length="63" mass="6959">MSPYTLKFLEVAVVALHSDHLLAITRTGDRVIRPEGPSANPPHRDELAETDAEDDNEDESSKT</sequence>
<proteinExistence type="predicted"/>
<evidence type="ECO:0000256" key="1">
    <source>
        <dbReference type="SAM" id="MobiDB-lite"/>
    </source>
</evidence>
<keyword evidence="3" id="KW-1185">Reference proteome</keyword>
<organism evidence="2 3">
    <name type="scientific">Acanthoscelides obtectus</name>
    <name type="common">Bean weevil</name>
    <name type="synonym">Bruchus obtectus</name>
    <dbReference type="NCBI Taxonomy" id="200917"/>
    <lineage>
        <taxon>Eukaryota</taxon>
        <taxon>Metazoa</taxon>
        <taxon>Ecdysozoa</taxon>
        <taxon>Arthropoda</taxon>
        <taxon>Hexapoda</taxon>
        <taxon>Insecta</taxon>
        <taxon>Pterygota</taxon>
        <taxon>Neoptera</taxon>
        <taxon>Endopterygota</taxon>
        <taxon>Coleoptera</taxon>
        <taxon>Polyphaga</taxon>
        <taxon>Cucujiformia</taxon>
        <taxon>Chrysomeloidea</taxon>
        <taxon>Chrysomelidae</taxon>
        <taxon>Bruchinae</taxon>
        <taxon>Bruchini</taxon>
        <taxon>Acanthoscelides</taxon>
    </lineage>
</organism>
<dbReference type="AlphaFoldDB" id="A0A9P0PDB1"/>
<comment type="caution">
    <text evidence="2">The sequence shown here is derived from an EMBL/GenBank/DDBJ whole genome shotgun (WGS) entry which is preliminary data.</text>
</comment>
<feature type="compositionally biased region" description="Acidic residues" evidence="1">
    <location>
        <begin position="48"/>
        <end position="63"/>
    </location>
</feature>